<evidence type="ECO:0000313" key="3">
    <source>
        <dbReference type="Proteomes" id="UP000196710"/>
    </source>
</evidence>
<organism evidence="2 4">
    <name type="scientific">Acutalibacter muris</name>
    <dbReference type="NCBI Taxonomy" id="1796620"/>
    <lineage>
        <taxon>Bacteria</taxon>
        <taxon>Bacillati</taxon>
        <taxon>Bacillota</taxon>
        <taxon>Clostridia</taxon>
        <taxon>Eubacteriales</taxon>
        <taxon>Acutalibacteraceae</taxon>
        <taxon>Acutalibacter</taxon>
    </lineage>
</organism>
<keyword evidence="3" id="KW-1185">Reference proteome</keyword>
<dbReference type="AlphaFoldDB" id="A0A1Z2XP09"/>
<evidence type="ECO:0000313" key="4">
    <source>
        <dbReference type="Proteomes" id="UP000596035"/>
    </source>
</evidence>
<dbReference type="EMBL" id="CP021422">
    <property type="protein sequence ID" value="ASB40175.1"/>
    <property type="molecule type" value="Genomic_DNA"/>
</dbReference>
<evidence type="ECO:0000313" key="1">
    <source>
        <dbReference type="EMBL" id="ASB40175.1"/>
    </source>
</evidence>
<dbReference type="RefSeq" id="WP_066534609.1">
    <property type="nucleotide sequence ID" value="NZ_CP021422.1"/>
</dbReference>
<evidence type="ECO:0000313" key="2">
    <source>
        <dbReference type="EMBL" id="QQR29460.1"/>
    </source>
</evidence>
<dbReference type="Proteomes" id="UP000196710">
    <property type="component" value="Chromosome"/>
</dbReference>
<accession>A0A1Z2XP09</accession>
<name>A0A1Z2XP09_9FIRM</name>
<dbReference type="KEGG" id="amur:ADH66_05585"/>
<dbReference type="Proteomes" id="UP000596035">
    <property type="component" value="Chromosome"/>
</dbReference>
<reference evidence="2 4" key="3">
    <citation type="submission" date="2020-11" db="EMBL/GenBank/DDBJ databases">
        <title>Closed and high quality bacterial genomes of the OMM12 community.</title>
        <authorList>
            <person name="Marbouty M."/>
            <person name="Lamy-Besnier Q."/>
            <person name="Debarbieux L."/>
            <person name="Koszul R."/>
        </authorList>
    </citation>
    <scope>NUCLEOTIDE SEQUENCE [LARGE SCALE GENOMIC DNA]</scope>
    <source>
        <strain evidence="2 4">KB18</strain>
    </source>
</reference>
<protein>
    <submittedName>
        <fullName evidence="2">Uncharacterized protein</fullName>
    </submittedName>
</protein>
<proteinExistence type="predicted"/>
<reference evidence="3" key="2">
    <citation type="submission" date="2017-05" db="EMBL/GenBank/DDBJ databases">
        <title>Improved OligoMM genomes.</title>
        <authorList>
            <person name="Garzetti D."/>
        </authorList>
    </citation>
    <scope>NUCLEOTIDE SEQUENCE [LARGE SCALE GENOMIC DNA]</scope>
    <source>
        <strain evidence="3">KB18</strain>
    </source>
</reference>
<dbReference type="EMBL" id="CP065321">
    <property type="protein sequence ID" value="QQR29460.1"/>
    <property type="molecule type" value="Genomic_DNA"/>
</dbReference>
<sequence>MIYISKGSSKSSLHKPLKVTHCGKTIQLSGLQAELWRKGRYEFAAAQTKAEELALANLSRAGLAEIQQENTAAFRYYTLTSCVLCPTRRPGIGLSAKEKELLCWLKKAGLRMTVAELVYLRSRNIHPTRKLLRARNRQALVEKIYNPHNIADNLLEQQMESTGCRDEVVADLLSLLRKKRLVLL</sequence>
<reference evidence="1" key="1">
    <citation type="journal article" date="2017" name="Genome Announc.">
        <title>High-Quality Whole-Genome Sequences of the Oligo-Mouse-Microbiota Bacterial Community.</title>
        <authorList>
            <person name="Garzetti D."/>
            <person name="Brugiroux S."/>
            <person name="Bunk B."/>
            <person name="Pukall R."/>
            <person name="McCoy K.D."/>
            <person name="Macpherson A.J."/>
            <person name="Stecher B."/>
        </authorList>
    </citation>
    <scope>NUCLEOTIDE SEQUENCE</scope>
    <source>
        <strain evidence="1">KB18</strain>
    </source>
</reference>
<gene>
    <name evidence="1" type="ORF">ADH66_05585</name>
    <name evidence="2" type="ORF">I5Q82_15670</name>
</gene>